<evidence type="ECO:0000313" key="6">
    <source>
        <dbReference type="EMBL" id="KAF2803530.1"/>
    </source>
</evidence>
<accession>A0A6A6Y4E7</accession>
<gene>
    <name evidence="6 8" type="ORF">BDZ99DRAFT_481954</name>
</gene>
<evidence type="ECO:0000313" key="8">
    <source>
        <dbReference type="RefSeq" id="XP_033570494.1"/>
    </source>
</evidence>
<dbReference type="InterPro" id="IPR001650">
    <property type="entry name" value="Helicase_C-like"/>
</dbReference>
<organism evidence="6">
    <name type="scientific">Mytilinidion resinicola</name>
    <dbReference type="NCBI Taxonomy" id="574789"/>
    <lineage>
        <taxon>Eukaryota</taxon>
        <taxon>Fungi</taxon>
        <taxon>Dikarya</taxon>
        <taxon>Ascomycota</taxon>
        <taxon>Pezizomycotina</taxon>
        <taxon>Dothideomycetes</taxon>
        <taxon>Pleosporomycetidae</taxon>
        <taxon>Mytilinidiales</taxon>
        <taxon>Mytilinidiaceae</taxon>
        <taxon>Mytilinidion</taxon>
    </lineage>
</organism>
<dbReference type="GO" id="GO:0005634">
    <property type="term" value="C:nucleus"/>
    <property type="evidence" value="ECO:0007669"/>
    <property type="project" value="TreeGrafter"/>
</dbReference>
<dbReference type="PANTHER" id="PTHR45626">
    <property type="entry name" value="TRANSCRIPTION TERMINATION FACTOR 2-RELATED"/>
    <property type="match status" value="1"/>
</dbReference>
<evidence type="ECO:0000259" key="5">
    <source>
        <dbReference type="SMART" id="SM00487"/>
    </source>
</evidence>
<dbReference type="InterPro" id="IPR027417">
    <property type="entry name" value="P-loop_NTPase"/>
</dbReference>
<dbReference type="InterPro" id="IPR050628">
    <property type="entry name" value="SNF2_RAD54_helicase_TF"/>
</dbReference>
<feature type="domain" description="Helicase ATP-binding" evidence="5">
    <location>
        <begin position="305"/>
        <end position="717"/>
    </location>
</feature>
<sequence>MDASWASWVTAPAGLPLFKVLAATEKNLGNDTLSTSNTTFSFQSNIRRDWDGTLCEALISCSQSQARDSSLSKPHRARKYSAMDFPTFSREESASPARGQTPSSTVSYAIKTTPSTPLSSSTSLGVASRNEDDSLHLDFTDYIALGCLHYDDFVVSPPVPTKPWSEIYPALGQQWKLKLKEDASVLLTAGWIRMFAYALESLAAGCAVFRIFLRPLESYEDRQNKILKSRLRSLVQRINISQEAWSGRHDVAQQMFDPWATGEDESLFYLFNTIPSPHPDPGVISCPYSRQAAEDLLNPGTLQGLRTKLYEFQTRSASLMVQKESAPHKILDPRFEPRYSLDNRLFYYNPNDMEFVLKPQYYDSNRGGILAETMGIGKTLICLAVILSTKDHMPSVPPRYQGGERRWGRLSRPGEKVRPEQGSSDTENSSPAKEISGINGSTTITSYGADDFWKVGTLAKMAAATATRNSIPWKRLIPKDTESSKILDAAVPSYDVPIEQARRSRSSLTNITQKVTLCSGTLIVVPPNLLTQWQSEIKKHVADGYLKVLVLDNKFTAKLPGSEKHAERDGIFCTKLLPSSAMLRTYDIVLFSRPRFEQEIKDGEDRYGRRLHTGAPTICQCPYIGATRIPDCRCFKIDETYRSPLKELHWLRMIIDEGHNFASAKSNAVLIAGQIQAERRWVVSGTPAKDLVGVDVELPVTDEYESRDAVMEKRRQFSESDDTKSAVKSLRDLAKHFLKVQPWADCDWDDYVYRHEKTSKKKTYTCFSACMKQTLGGLVIKTAPEIYEKEVSIPELTHTIIRLKPSWFDKMSANLFIQVMRANAITSERAGVDYLFDNHKNSVKARHSLLKNLRQGNFTWTGFTEENVRETLETSHKYLNKEDKKCSQQDVEILTESMQMIEQVLGSPRWLSLSKTHEMGFFVESWPQESIEYFALGGIAAPQMIGVSQLLEGQFHVNSQVSSDDPASGLVEVGEHGRLRLEQAAKAEEETAAKRKTSKSSEVAPKGVPLSCVDGEPTSASAKRSLPTRVNSSPKKGSQSTQNANAPAASNGNGEFKPAIRKRKLTFSDITKELAAGSPLLKTHVIGTTSSKLSYLLDRVMLFQAEHKIIIFYDGDNTAYYLSQCLDSLHIGHRIYARTLDSNKRDNYIHLFKEDPNIRVFLMDVACGSHGLDLHVASVVLIINPINRKDVEAQAIKHNRRRQRDPRDHPERQDCARETERGAGRESDGEAKGKATGLC</sequence>
<dbReference type="Pfam" id="PF00176">
    <property type="entry name" value="SNF2-rel_dom"/>
    <property type="match status" value="1"/>
</dbReference>
<dbReference type="GO" id="GO:0006281">
    <property type="term" value="P:DNA repair"/>
    <property type="evidence" value="ECO:0007669"/>
    <property type="project" value="TreeGrafter"/>
</dbReference>
<reference evidence="6 8" key="1">
    <citation type="journal article" date="2020" name="Stud. Mycol.">
        <title>101 Dothideomycetes genomes: a test case for predicting lifestyles and emergence of pathogens.</title>
        <authorList>
            <person name="Haridas S."/>
            <person name="Albert R."/>
            <person name="Binder M."/>
            <person name="Bloem J."/>
            <person name="Labutti K."/>
            <person name="Salamov A."/>
            <person name="Andreopoulos B."/>
            <person name="Baker S."/>
            <person name="Barry K."/>
            <person name="Bills G."/>
            <person name="Bluhm B."/>
            <person name="Cannon C."/>
            <person name="Castanera R."/>
            <person name="Culley D."/>
            <person name="Daum C."/>
            <person name="Ezra D."/>
            <person name="Gonzalez J."/>
            <person name="Henrissat B."/>
            <person name="Kuo A."/>
            <person name="Liang C."/>
            <person name="Lipzen A."/>
            <person name="Lutzoni F."/>
            <person name="Magnuson J."/>
            <person name="Mondo S."/>
            <person name="Nolan M."/>
            <person name="Ohm R."/>
            <person name="Pangilinan J."/>
            <person name="Park H.-J."/>
            <person name="Ramirez L."/>
            <person name="Alfaro M."/>
            <person name="Sun H."/>
            <person name="Tritt A."/>
            <person name="Yoshinaga Y."/>
            <person name="Zwiers L.-H."/>
            <person name="Turgeon B."/>
            <person name="Goodwin S."/>
            <person name="Spatafora J."/>
            <person name="Crous P."/>
            <person name="Grigoriev I."/>
        </authorList>
    </citation>
    <scope>NUCLEOTIDE SEQUENCE</scope>
    <source>
        <strain evidence="6 8">CBS 304.34</strain>
    </source>
</reference>
<dbReference type="GO" id="GO:0016787">
    <property type="term" value="F:hydrolase activity"/>
    <property type="evidence" value="ECO:0007669"/>
    <property type="project" value="UniProtKB-KW"/>
</dbReference>
<evidence type="ECO:0000256" key="3">
    <source>
        <dbReference type="ARBA" id="ARBA00022840"/>
    </source>
</evidence>
<reference evidence="8" key="2">
    <citation type="submission" date="2020-04" db="EMBL/GenBank/DDBJ databases">
        <authorList>
            <consortium name="NCBI Genome Project"/>
        </authorList>
    </citation>
    <scope>NUCLEOTIDE SEQUENCE</scope>
    <source>
        <strain evidence="8">CBS 304.34</strain>
    </source>
</reference>
<dbReference type="RefSeq" id="XP_033570494.1">
    <property type="nucleotide sequence ID" value="XM_033722453.1"/>
</dbReference>
<feature type="region of interest" description="Disordered" evidence="4">
    <location>
        <begin position="986"/>
        <end position="1056"/>
    </location>
</feature>
<keyword evidence="1" id="KW-0547">Nucleotide-binding</keyword>
<dbReference type="OrthoDB" id="2801544at2759"/>
<keyword evidence="7" id="KW-1185">Reference proteome</keyword>
<name>A0A6A6Y4E7_9PEZI</name>
<feature type="compositionally biased region" description="Low complexity" evidence="4">
    <location>
        <begin position="1043"/>
        <end position="1054"/>
    </location>
</feature>
<dbReference type="GO" id="GO:0005524">
    <property type="term" value="F:ATP binding"/>
    <property type="evidence" value="ECO:0007669"/>
    <property type="project" value="UniProtKB-KW"/>
</dbReference>
<reference evidence="8" key="3">
    <citation type="submission" date="2025-04" db="UniProtKB">
        <authorList>
            <consortium name="RefSeq"/>
        </authorList>
    </citation>
    <scope>IDENTIFICATION</scope>
    <source>
        <strain evidence="8">CBS 304.34</strain>
    </source>
</reference>
<dbReference type="EMBL" id="MU003717">
    <property type="protein sequence ID" value="KAF2803530.1"/>
    <property type="molecule type" value="Genomic_DNA"/>
</dbReference>
<keyword evidence="2" id="KW-0378">Hydrolase</keyword>
<dbReference type="Pfam" id="PF00271">
    <property type="entry name" value="Helicase_C"/>
    <property type="match status" value="1"/>
</dbReference>
<feature type="compositionally biased region" description="Basic and acidic residues" evidence="4">
    <location>
        <begin position="1205"/>
        <end position="1233"/>
    </location>
</feature>
<evidence type="ECO:0000256" key="1">
    <source>
        <dbReference type="ARBA" id="ARBA00022741"/>
    </source>
</evidence>
<dbReference type="AlphaFoldDB" id="A0A6A6Y4E7"/>
<keyword evidence="3" id="KW-0067">ATP-binding</keyword>
<feature type="region of interest" description="Disordered" evidence="4">
    <location>
        <begin position="1194"/>
        <end position="1239"/>
    </location>
</feature>
<dbReference type="GeneID" id="54463346"/>
<feature type="compositionally biased region" description="Polar residues" evidence="4">
    <location>
        <begin position="1018"/>
        <end position="1042"/>
    </location>
</feature>
<dbReference type="InterPro" id="IPR000330">
    <property type="entry name" value="SNF2_N"/>
</dbReference>
<evidence type="ECO:0000256" key="4">
    <source>
        <dbReference type="SAM" id="MobiDB-lite"/>
    </source>
</evidence>
<dbReference type="Proteomes" id="UP000504636">
    <property type="component" value="Unplaced"/>
</dbReference>
<dbReference type="InterPro" id="IPR014001">
    <property type="entry name" value="Helicase_ATP-bd"/>
</dbReference>
<dbReference type="Gene3D" id="3.40.50.300">
    <property type="entry name" value="P-loop containing nucleotide triphosphate hydrolases"/>
    <property type="match status" value="2"/>
</dbReference>
<evidence type="ECO:0000313" key="7">
    <source>
        <dbReference type="Proteomes" id="UP000504636"/>
    </source>
</evidence>
<feature type="compositionally biased region" description="Polar residues" evidence="4">
    <location>
        <begin position="421"/>
        <end position="431"/>
    </location>
</feature>
<dbReference type="SUPFAM" id="SSF52540">
    <property type="entry name" value="P-loop containing nucleoside triphosphate hydrolases"/>
    <property type="match status" value="2"/>
</dbReference>
<dbReference type="SMART" id="SM00487">
    <property type="entry name" value="DEXDc"/>
    <property type="match status" value="1"/>
</dbReference>
<feature type="region of interest" description="Disordered" evidence="4">
    <location>
        <begin position="395"/>
        <end position="437"/>
    </location>
</feature>
<evidence type="ECO:0000256" key="2">
    <source>
        <dbReference type="ARBA" id="ARBA00022801"/>
    </source>
</evidence>
<dbReference type="PANTHER" id="PTHR45626:SF51">
    <property type="entry name" value="SNF2-RELATED DOMAIN-CONTAINING PROTEIN"/>
    <property type="match status" value="1"/>
</dbReference>
<feature type="compositionally biased region" description="Basic and acidic residues" evidence="4">
    <location>
        <begin position="402"/>
        <end position="419"/>
    </location>
</feature>
<proteinExistence type="predicted"/>
<dbReference type="GO" id="GO:0008094">
    <property type="term" value="F:ATP-dependent activity, acting on DNA"/>
    <property type="evidence" value="ECO:0007669"/>
    <property type="project" value="TreeGrafter"/>
</dbReference>
<protein>
    <recommendedName>
        <fullName evidence="5">Helicase ATP-binding domain-containing protein</fullName>
    </recommendedName>
</protein>